<reference evidence="2 3" key="1">
    <citation type="submission" date="2016-10" db="EMBL/GenBank/DDBJ databases">
        <authorList>
            <person name="de Groot N.N."/>
        </authorList>
    </citation>
    <scope>NUCLEOTIDE SEQUENCE [LARGE SCALE GENOMIC DNA]</scope>
    <source>
        <strain evidence="2 3">HLD2</strain>
    </source>
</reference>
<evidence type="ECO:0000313" key="2">
    <source>
        <dbReference type="EMBL" id="SCZ61210.1"/>
    </source>
</evidence>
<organism evidence="2 3">
    <name type="scientific">Thiohalomonas denitrificans</name>
    <dbReference type="NCBI Taxonomy" id="415747"/>
    <lineage>
        <taxon>Bacteria</taxon>
        <taxon>Pseudomonadati</taxon>
        <taxon>Pseudomonadota</taxon>
        <taxon>Gammaproteobacteria</taxon>
        <taxon>Thiohalomonadales</taxon>
        <taxon>Thiohalomonadaceae</taxon>
        <taxon>Thiohalomonas</taxon>
    </lineage>
</organism>
<dbReference type="STRING" id="415747.SAMN03097708_02101"/>
<dbReference type="Proteomes" id="UP000199648">
    <property type="component" value="Unassembled WGS sequence"/>
</dbReference>
<evidence type="ECO:0000256" key="1">
    <source>
        <dbReference type="SAM" id="MobiDB-lite"/>
    </source>
</evidence>
<name>A0A1G5QI48_9GAMM</name>
<feature type="region of interest" description="Disordered" evidence="1">
    <location>
        <begin position="1"/>
        <end position="30"/>
    </location>
</feature>
<proteinExistence type="predicted"/>
<dbReference type="AlphaFoldDB" id="A0A1G5QI48"/>
<feature type="compositionally biased region" description="Basic and acidic residues" evidence="1">
    <location>
        <begin position="1"/>
        <end position="29"/>
    </location>
</feature>
<sequence length="55" mass="6394">MTKSREDKRPQSRRQLEPERLARLEKQEKATPSWLAVRDKKLIRLLAIAGMGGSY</sequence>
<protein>
    <submittedName>
        <fullName evidence="2">Uncharacterized protein</fullName>
    </submittedName>
</protein>
<evidence type="ECO:0000313" key="3">
    <source>
        <dbReference type="Proteomes" id="UP000199648"/>
    </source>
</evidence>
<keyword evidence="3" id="KW-1185">Reference proteome</keyword>
<dbReference type="EMBL" id="FMWD01000006">
    <property type="protein sequence ID" value="SCZ61210.1"/>
    <property type="molecule type" value="Genomic_DNA"/>
</dbReference>
<dbReference type="RefSeq" id="WP_175452532.1">
    <property type="nucleotide sequence ID" value="NZ_FMWD01000006.1"/>
</dbReference>
<gene>
    <name evidence="2" type="ORF">SAMN03097708_02101</name>
</gene>
<accession>A0A1G5QI48</accession>